<evidence type="ECO:0000259" key="1">
    <source>
        <dbReference type="Pfam" id="PF08458"/>
    </source>
</evidence>
<dbReference type="AlphaFoldDB" id="A0A072USW6"/>
<organism evidence="2 4">
    <name type="scientific">Medicago truncatula</name>
    <name type="common">Barrel medic</name>
    <name type="synonym">Medicago tribuloides</name>
    <dbReference type="NCBI Taxonomy" id="3880"/>
    <lineage>
        <taxon>Eukaryota</taxon>
        <taxon>Viridiplantae</taxon>
        <taxon>Streptophyta</taxon>
        <taxon>Embryophyta</taxon>
        <taxon>Tracheophyta</taxon>
        <taxon>Spermatophyta</taxon>
        <taxon>Magnoliopsida</taxon>
        <taxon>eudicotyledons</taxon>
        <taxon>Gunneridae</taxon>
        <taxon>Pentapetalae</taxon>
        <taxon>rosids</taxon>
        <taxon>fabids</taxon>
        <taxon>Fabales</taxon>
        <taxon>Fabaceae</taxon>
        <taxon>Papilionoideae</taxon>
        <taxon>50 kb inversion clade</taxon>
        <taxon>NPAAA clade</taxon>
        <taxon>Hologalegina</taxon>
        <taxon>IRL clade</taxon>
        <taxon>Trifolieae</taxon>
        <taxon>Medicago</taxon>
    </lineage>
</organism>
<dbReference type="STRING" id="3880.A0A072USW6"/>
<dbReference type="HOGENOM" id="CLU_2018619_0_0_1"/>
<dbReference type="EMBL" id="CM001220">
    <property type="protein sequence ID" value="KEH28975.1"/>
    <property type="molecule type" value="Genomic_DNA"/>
</dbReference>
<feature type="domain" description="Pleckstrin-like plant" evidence="1">
    <location>
        <begin position="1"/>
        <end position="47"/>
    </location>
</feature>
<dbReference type="Pfam" id="PF08458">
    <property type="entry name" value="PH_2"/>
    <property type="match status" value="1"/>
</dbReference>
<keyword evidence="4" id="KW-1185">Reference proteome</keyword>
<evidence type="ECO:0000313" key="2">
    <source>
        <dbReference type="EMBL" id="KEH28975.1"/>
    </source>
</evidence>
<reference evidence="2 4" key="1">
    <citation type="journal article" date="2011" name="Nature">
        <title>The Medicago genome provides insight into the evolution of rhizobial symbioses.</title>
        <authorList>
            <person name="Young N.D."/>
            <person name="Debelle F."/>
            <person name="Oldroyd G.E."/>
            <person name="Geurts R."/>
            <person name="Cannon S.B."/>
            <person name="Udvardi M.K."/>
            <person name="Benedito V.A."/>
            <person name="Mayer K.F."/>
            <person name="Gouzy J."/>
            <person name="Schoof H."/>
            <person name="Van de Peer Y."/>
            <person name="Proost S."/>
            <person name="Cook D.R."/>
            <person name="Meyers B.C."/>
            <person name="Spannagl M."/>
            <person name="Cheung F."/>
            <person name="De Mita S."/>
            <person name="Krishnakumar V."/>
            <person name="Gundlach H."/>
            <person name="Zhou S."/>
            <person name="Mudge J."/>
            <person name="Bharti A.K."/>
            <person name="Murray J.D."/>
            <person name="Naoumkina M.A."/>
            <person name="Rosen B."/>
            <person name="Silverstein K.A."/>
            <person name="Tang H."/>
            <person name="Rombauts S."/>
            <person name="Zhao P.X."/>
            <person name="Zhou P."/>
            <person name="Barbe V."/>
            <person name="Bardou P."/>
            <person name="Bechner M."/>
            <person name="Bellec A."/>
            <person name="Berger A."/>
            <person name="Berges H."/>
            <person name="Bidwell S."/>
            <person name="Bisseling T."/>
            <person name="Choisne N."/>
            <person name="Couloux A."/>
            <person name="Denny R."/>
            <person name="Deshpande S."/>
            <person name="Dai X."/>
            <person name="Doyle J.J."/>
            <person name="Dudez A.M."/>
            <person name="Farmer A.D."/>
            <person name="Fouteau S."/>
            <person name="Franken C."/>
            <person name="Gibelin C."/>
            <person name="Gish J."/>
            <person name="Goldstein S."/>
            <person name="Gonzalez A.J."/>
            <person name="Green P.J."/>
            <person name="Hallab A."/>
            <person name="Hartog M."/>
            <person name="Hua A."/>
            <person name="Humphray S.J."/>
            <person name="Jeong D.H."/>
            <person name="Jing Y."/>
            <person name="Jocker A."/>
            <person name="Kenton S.M."/>
            <person name="Kim D.J."/>
            <person name="Klee K."/>
            <person name="Lai H."/>
            <person name="Lang C."/>
            <person name="Lin S."/>
            <person name="Macmil S.L."/>
            <person name="Magdelenat G."/>
            <person name="Matthews L."/>
            <person name="McCorrison J."/>
            <person name="Monaghan E.L."/>
            <person name="Mun J.H."/>
            <person name="Najar F.Z."/>
            <person name="Nicholson C."/>
            <person name="Noirot C."/>
            <person name="O'Bleness M."/>
            <person name="Paule C.R."/>
            <person name="Poulain J."/>
            <person name="Prion F."/>
            <person name="Qin B."/>
            <person name="Qu C."/>
            <person name="Retzel E.F."/>
            <person name="Riddle C."/>
            <person name="Sallet E."/>
            <person name="Samain S."/>
            <person name="Samson N."/>
            <person name="Sanders I."/>
            <person name="Saurat O."/>
            <person name="Scarpelli C."/>
            <person name="Schiex T."/>
            <person name="Segurens B."/>
            <person name="Severin A.J."/>
            <person name="Sherrier D.J."/>
            <person name="Shi R."/>
            <person name="Sims S."/>
            <person name="Singer S.R."/>
            <person name="Sinharoy S."/>
            <person name="Sterck L."/>
            <person name="Viollet A."/>
            <person name="Wang B.B."/>
            <person name="Wang K."/>
            <person name="Wang M."/>
            <person name="Wang X."/>
            <person name="Warfsmann J."/>
            <person name="Weissenbach J."/>
            <person name="White D.D."/>
            <person name="White J.D."/>
            <person name="Wiley G.B."/>
            <person name="Wincker P."/>
            <person name="Xing Y."/>
            <person name="Yang L."/>
            <person name="Yao Z."/>
            <person name="Ying F."/>
            <person name="Zhai J."/>
            <person name="Zhou L."/>
            <person name="Zuber A."/>
            <person name="Denarie J."/>
            <person name="Dixon R.A."/>
            <person name="May G.D."/>
            <person name="Schwartz D.C."/>
            <person name="Rogers J."/>
            <person name="Quetier F."/>
            <person name="Town C.D."/>
            <person name="Roe B.A."/>
        </authorList>
    </citation>
    <scope>NUCLEOTIDE SEQUENCE [LARGE SCALE GENOMIC DNA]</scope>
    <source>
        <strain evidence="2">A17</strain>
        <strain evidence="3 4">cv. Jemalong A17</strain>
    </source>
</reference>
<name>A0A072USW6_MEDTR</name>
<proteinExistence type="predicted"/>
<evidence type="ECO:0000313" key="3">
    <source>
        <dbReference type="EnsemblPlants" id="KEH28975"/>
    </source>
</evidence>
<gene>
    <name evidence="2" type="ordered locus">MTR_4g019730</name>
</gene>
<reference evidence="3" key="3">
    <citation type="submission" date="2015-04" db="UniProtKB">
        <authorList>
            <consortium name="EnsemblPlants"/>
        </authorList>
    </citation>
    <scope>IDENTIFICATION</scope>
    <source>
        <strain evidence="3">cv. Jemalong A17</strain>
    </source>
</reference>
<dbReference type="EnsemblPlants" id="KEH28975">
    <property type="protein sequence ID" value="KEH28975"/>
    <property type="gene ID" value="MTR_4g019730"/>
</dbReference>
<evidence type="ECO:0000313" key="4">
    <source>
        <dbReference type="Proteomes" id="UP000002051"/>
    </source>
</evidence>
<dbReference type="Proteomes" id="UP000002051">
    <property type="component" value="Chromosome 4"/>
</dbReference>
<reference evidence="2 4" key="2">
    <citation type="journal article" date="2014" name="BMC Genomics">
        <title>An improved genome release (version Mt4.0) for the model legume Medicago truncatula.</title>
        <authorList>
            <person name="Tang H."/>
            <person name="Krishnakumar V."/>
            <person name="Bidwell S."/>
            <person name="Rosen B."/>
            <person name="Chan A."/>
            <person name="Zhou S."/>
            <person name="Gentzbittel L."/>
            <person name="Childs K.L."/>
            <person name="Yandell M."/>
            <person name="Gundlach H."/>
            <person name="Mayer K.F."/>
            <person name="Schwartz D.C."/>
            <person name="Town C.D."/>
        </authorList>
    </citation>
    <scope>GENOME REANNOTATION</scope>
    <source>
        <strain evidence="2">A17</strain>
        <strain evidence="3 4">cv. Jemalong A17</strain>
    </source>
</reference>
<dbReference type="InterPro" id="IPR013666">
    <property type="entry name" value="PH_pln"/>
</dbReference>
<accession>A0A072USW6</accession>
<protein>
    <submittedName>
        <fullName evidence="2">Plant pleckstrin-like region protein</fullName>
    </submittedName>
</protein>
<sequence length="123" mass="14123">MKSTHVAGTIKKKKRNVVIELIKDMPAWTGRHLLDGGENRRYFGLESQPLIRGQMRIGIHSIKTEGRVQAKKFGVEQYEMRTFSRDRHFLENLIALKSGYLKILIRRILNSASQKITVSSAKT</sequence>